<dbReference type="SUPFAM" id="SSF63411">
    <property type="entry name" value="LuxS/MPP-like metallohydrolase"/>
    <property type="match status" value="2"/>
</dbReference>
<evidence type="ECO:0000256" key="10">
    <source>
        <dbReference type="ARBA" id="ARBA00040751"/>
    </source>
</evidence>
<keyword evidence="7" id="KW-0496">Mitochondrion</keyword>
<evidence type="ECO:0000256" key="3">
    <source>
        <dbReference type="ARBA" id="ARBA00022660"/>
    </source>
</evidence>
<keyword evidence="6" id="KW-0249">Electron transport</keyword>
<evidence type="ECO:0000256" key="6">
    <source>
        <dbReference type="ARBA" id="ARBA00022982"/>
    </source>
</evidence>
<dbReference type="GO" id="GO:0046872">
    <property type="term" value="F:metal ion binding"/>
    <property type="evidence" value="ECO:0007669"/>
    <property type="project" value="InterPro"/>
</dbReference>
<protein>
    <recommendedName>
        <fullName evidence="10">Cytochrome b-c1 complex subunit 2, mitochondrial</fullName>
    </recommendedName>
</protein>
<dbReference type="PANTHER" id="PTHR11851">
    <property type="entry name" value="METALLOPROTEASE"/>
    <property type="match status" value="1"/>
</dbReference>
<keyword evidence="13" id="KW-1185">Reference proteome</keyword>
<dbReference type="InterPro" id="IPR050361">
    <property type="entry name" value="MPP/UQCRC_Complex"/>
</dbReference>
<dbReference type="FunFam" id="3.30.830.10:FF:000021">
    <property type="entry name" value="Cytochrome b-c1 complex subunit 2"/>
    <property type="match status" value="1"/>
</dbReference>
<dbReference type="InterPro" id="IPR011765">
    <property type="entry name" value="Pept_M16_N"/>
</dbReference>
<dbReference type="InterPro" id="IPR011249">
    <property type="entry name" value="Metalloenz_LuxS/M16"/>
</dbReference>
<dbReference type="AlphaFoldDB" id="A0A8K0XMF5"/>
<organism evidence="12 13">
    <name type="scientific">Cristinia sonorae</name>
    <dbReference type="NCBI Taxonomy" id="1940300"/>
    <lineage>
        <taxon>Eukaryota</taxon>
        <taxon>Fungi</taxon>
        <taxon>Dikarya</taxon>
        <taxon>Basidiomycota</taxon>
        <taxon>Agaricomycotina</taxon>
        <taxon>Agaricomycetes</taxon>
        <taxon>Agaricomycetidae</taxon>
        <taxon>Agaricales</taxon>
        <taxon>Pleurotineae</taxon>
        <taxon>Stephanosporaceae</taxon>
        <taxon>Cristinia</taxon>
    </lineage>
</organism>
<evidence type="ECO:0000313" key="13">
    <source>
        <dbReference type="Proteomes" id="UP000813824"/>
    </source>
</evidence>
<dbReference type="PANTHER" id="PTHR11851:SF209">
    <property type="entry name" value="CYTOCHROME B-C1 COMPLEX SUBUNIT 2, MITOCHONDRIAL"/>
    <property type="match status" value="1"/>
</dbReference>
<dbReference type="GO" id="GO:0005743">
    <property type="term" value="C:mitochondrial inner membrane"/>
    <property type="evidence" value="ECO:0007669"/>
    <property type="project" value="UniProtKB-SubCell"/>
</dbReference>
<reference evidence="12" key="1">
    <citation type="journal article" date="2021" name="New Phytol.">
        <title>Evolutionary innovations through gain and loss of genes in the ectomycorrhizal Boletales.</title>
        <authorList>
            <person name="Wu G."/>
            <person name="Miyauchi S."/>
            <person name="Morin E."/>
            <person name="Kuo A."/>
            <person name="Drula E."/>
            <person name="Varga T."/>
            <person name="Kohler A."/>
            <person name="Feng B."/>
            <person name="Cao Y."/>
            <person name="Lipzen A."/>
            <person name="Daum C."/>
            <person name="Hundley H."/>
            <person name="Pangilinan J."/>
            <person name="Johnson J."/>
            <person name="Barry K."/>
            <person name="LaButti K."/>
            <person name="Ng V."/>
            <person name="Ahrendt S."/>
            <person name="Min B."/>
            <person name="Choi I.G."/>
            <person name="Park H."/>
            <person name="Plett J.M."/>
            <person name="Magnuson J."/>
            <person name="Spatafora J.W."/>
            <person name="Nagy L.G."/>
            <person name="Henrissat B."/>
            <person name="Grigoriev I.V."/>
            <person name="Yang Z.L."/>
            <person name="Xu J."/>
            <person name="Martin F.M."/>
        </authorList>
    </citation>
    <scope>NUCLEOTIDE SEQUENCE</scope>
    <source>
        <strain evidence="12">KKN 215</strain>
    </source>
</reference>
<dbReference type="Gene3D" id="3.30.830.10">
    <property type="entry name" value="Metalloenzyme, LuxS/M16 peptidase-like"/>
    <property type="match status" value="2"/>
</dbReference>
<feature type="domain" description="Peptidase M16 N-terminal" evidence="11">
    <location>
        <begin position="30"/>
        <end position="171"/>
    </location>
</feature>
<evidence type="ECO:0000256" key="2">
    <source>
        <dbReference type="ARBA" id="ARBA00022448"/>
    </source>
</evidence>
<sequence>MLAARSSAARNASRLLRNFATVADTAGVKVAAVDNGEPTSAVTFLVKAGSRYQNKPGVAHALQNFAFKSTAKRSALGTVREAELYGGVLSSSLSREHLALTAEFLRGDESFFVDVLSSFVTDAKFTRHELSEYVAPVCEAESTTVSSDPAARAIEVAHGLAFRNGLGSPLFSSGHNHITADLVQEYASSVFSKGNIAVLGTGISQETLSKLVEKSLAKLASTSEVSSTPSSYFGGETRIDSHEGPQTVFIGFGATGAPAAELAVLAAHLSPQPSLKWSQGLSPISASIPPTASVKTVLLPYSDATLFGFVVQGETAKDVKTAASAAIAALKEVGSIKPEDLKKAVAKAKFAAASSIEGRIGFASTLGAKVLAGSPSNLDGTLSALDKVDSAAFSKASSTLLKAKPTFVAVGDVQALPYADELGL</sequence>
<evidence type="ECO:0000256" key="9">
    <source>
        <dbReference type="ARBA" id="ARBA00038146"/>
    </source>
</evidence>
<dbReference type="OrthoDB" id="6369905at2759"/>
<dbReference type="EMBL" id="JAEVFJ010000033">
    <property type="protein sequence ID" value="KAH8092173.1"/>
    <property type="molecule type" value="Genomic_DNA"/>
</dbReference>
<comment type="caution">
    <text evidence="12">The sequence shown here is derived from an EMBL/GenBank/DDBJ whole genome shotgun (WGS) entry which is preliminary data.</text>
</comment>
<gene>
    <name evidence="12" type="ORF">BXZ70DRAFT_951497</name>
</gene>
<comment type="similarity">
    <text evidence="9">Belongs to the peptidase M16 family. UQCRC2/QCR2 subfamily.</text>
</comment>
<proteinExistence type="inferred from homology"/>
<evidence type="ECO:0000256" key="4">
    <source>
        <dbReference type="ARBA" id="ARBA00022792"/>
    </source>
</evidence>
<name>A0A8K0XMF5_9AGAR</name>
<evidence type="ECO:0000256" key="5">
    <source>
        <dbReference type="ARBA" id="ARBA00022946"/>
    </source>
</evidence>
<evidence type="ECO:0000256" key="7">
    <source>
        <dbReference type="ARBA" id="ARBA00023128"/>
    </source>
</evidence>
<dbReference type="FunFam" id="3.30.830.10:FF:000039">
    <property type="entry name" value="Ubiquinol-cytochrome c reductase core subunit 2"/>
    <property type="match status" value="1"/>
</dbReference>
<evidence type="ECO:0000256" key="1">
    <source>
        <dbReference type="ARBA" id="ARBA00004443"/>
    </source>
</evidence>
<keyword evidence="3" id="KW-0679">Respiratory chain</keyword>
<evidence type="ECO:0000313" key="12">
    <source>
        <dbReference type="EMBL" id="KAH8092173.1"/>
    </source>
</evidence>
<dbReference type="Pfam" id="PF00675">
    <property type="entry name" value="Peptidase_M16"/>
    <property type="match status" value="1"/>
</dbReference>
<keyword evidence="5" id="KW-0809">Transit peptide</keyword>
<evidence type="ECO:0000256" key="8">
    <source>
        <dbReference type="ARBA" id="ARBA00023136"/>
    </source>
</evidence>
<comment type="subcellular location">
    <subcellularLocation>
        <location evidence="1">Mitochondrion inner membrane</location>
        <topology evidence="1">Peripheral membrane protein</topology>
        <orientation evidence="1">Matrix side</orientation>
    </subcellularLocation>
</comment>
<dbReference type="Proteomes" id="UP000813824">
    <property type="component" value="Unassembled WGS sequence"/>
</dbReference>
<keyword evidence="2" id="KW-0813">Transport</keyword>
<accession>A0A8K0XMF5</accession>
<evidence type="ECO:0000259" key="11">
    <source>
        <dbReference type="Pfam" id="PF00675"/>
    </source>
</evidence>
<keyword evidence="4" id="KW-0999">Mitochondrion inner membrane</keyword>
<keyword evidence="8" id="KW-0472">Membrane</keyword>